<accession>A0A8S5NN01</accession>
<evidence type="ECO:0000313" key="1">
    <source>
        <dbReference type="EMBL" id="DAD95650.1"/>
    </source>
</evidence>
<proteinExistence type="predicted"/>
<organism evidence="1">
    <name type="scientific">Siphoviridae sp. ctQU013</name>
    <dbReference type="NCBI Taxonomy" id="2826329"/>
    <lineage>
        <taxon>Viruses</taxon>
        <taxon>Duplodnaviria</taxon>
        <taxon>Heunggongvirae</taxon>
        <taxon>Uroviricota</taxon>
        <taxon>Caudoviricetes</taxon>
    </lineage>
</organism>
<reference evidence="1" key="1">
    <citation type="journal article" date="2021" name="Proc. Natl. Acad. Sci. U.S.A.">
        <title>A Catalog of Tens of Thousands of Viruses from Human Metagenomes Reveals Hidden Associations with Chronic Diseases.</title>
        <authorList>
            <person name="Tisza M.J."/>
            <person name="Buck C.B."/>
        </authorList>
    </citation>
    <scope>NUCLEOTIDE SEQUENCE</scope>
    <source>
        <strain evidence="1">CtQU013</strain>
    </source>
</reference>
<protein>
    <submittedName>
        <fullName evidence="1">Uncharacterized protein</fullName>
    </submittedName>
</protein>
<name>A0A8S5NN01_9CAUD</name>
<dbReference type="EMBL" id="BK015198">
    <property type="protein sequence ID" value="DAD95650.1"/>
    <property type="molecule type" value="Genomic_DNA"/>
</dbReference>
<sequence length="104" mass="11617">MSTDKELMFQILVELIKKGGFKSHLETLQALKASKISDISDRDRDAPDRVKKQILGFNRALDKAIPSALAADALAIKAFLDTLETGETREDLDFEAVFMKLDSF</sequence>